<evidence type="ECO:0000256" key="1">
    <source>
        <dbReference type="ARBA" id="ARBA00010641"/>
    </source>
</evidence>
<dbReference type="InterPro" id="IPR036388">
    <property type="entry name" value="WH-like_DNA-bd_sf"/>
</dbReference>
<keyword evidence="4" id="KW-0804">Transcription</keyword>
<dbReference type="InterPro" id="IPR007627">
    <property type="entry name" value="RNA_pol_sigma70_r2"/>
</dbReference>
<dbReference type="InterPro" id="IPR039425">
    <property type="entry name" value="RNA_pol_sigma-70-like"/>
</dbReference>
<evidence type="ECO:0000256" key="2">
    <source>
        <dbReference type="ARBA" id="ARBA00023015"/>
    </source>
</evidence>
<dbReference type="InterPro" id="IPR013324">
    <property type="entry name" value="RNA_pol_sigma_r3/r4-like"/>
</dbReference>
<dbReference type="NCBIfam" id="TIGR02937">
    <property type="entry name" value="sigma70-ECF"/>
    <property type="match status" value="1"/>
</dbReference>
<dbReference type="Proteomes" id="UP000322214">
    <property type="component" value="Chromosome"/>
</dbReference>
<reference evidence="7 8" key="1">
    <citation type="submission" date="2019-08" db="EMBL/GenBank/DDBJ databases">
        <title>Deep-cultivation of Planctomycetes and their phenomic and genomic characterization uncovers novel biology.</title>
        <authorList>
            <person name="Wiegand S."/>
            <person name="Jogler M."/>
            <person name="Boedeker C."/>
            <person name="Pinto D."/>
            <person name="Vollmers J."/>
            <person name="Rivas-Marin E."/>
            <person name="Kohn T."/>
            <person name="Peeters S.H."/>
            <person name="Heuer A."/>
            <person name="Rast P."/>
            <person name="Oberbeckmann S."/>
            <person name="Bunk B."/>
            <person name="Jeske O."/>
            <person name="Meyerdierks A."/>
            <person name="Storesund J.E."/>
            <person name="Kallscheuer N."/>
            <person name="Luecker S."/>
            <person name="Lage O.M."/>
            <person name="Pohl T."/>
            <person name="Merkel B.J."/>
            <person name="Hornburger P."/>
            <person name="Mueller R.-W."/>
            <person name="Bruemmer F."/>
            <person name="Labrenz M."/>
            <person name="Spormann A.M."/>
            <person name="Op den Camp H."/>
            <person name="Overmann J."/>
            <person name="Amann R."/>
            <person name="Jetten M.S.M."/>
            <person name="Mascher T."/>
            <person name="Medema M.H."/>
            <person name="Devos D.P."/>
            <person name="Kaster A.-K."/>
            <person name="Ovreas L."/>
            <person name="Rohde M."/>
            <person name="Galperin M.Y."/>
            <person name="Jogler C."/>
        </authorList>
    </citation>
    <scope>NUCLEOTIDE SEQUENCE [LARGE SCALE GENOMIC DNA]</scope>
    <source>
        <strain evidence="7 8">FC18</strain>
    </source>
</reference>
<dbReference type="Pfam" id="PF04542">
    <property type="entry name" value="Sigma70_r2"/>
    <property type="match status" value="1"/>
</dbReference>
<dbReference type="PANTHER" id="PTHR43133:SF25">
    <property type="entry name" value="RNA POLYMERASE SIGMA FACTOR RFAY-RELATED"/>
    <property type="match status" value="1"/>
</dbReference>
<evidence type="ECO:0000259" key="5">
    <source>
        <dbReference type="Pfam" id="PF04542"/>
    </source>
</evidence>
<dbReference type="GO" id="GO:0016987">
    <property type="term" value="F:sigma factor activity"/>
    <property type="evidence" value="ECO:0007669"/>
    <property type="project" value="UniProtKB-KW"/>
</dbReference>
<dbReference type="STRING" id="980251.GCA_001642875_01055"/>
<dbReference type="PANTHER" id="PTHR43133">
    <property type="entry name" value="RNA POLYMERASE ECF-TYPE SIGMA FACTO"/>
    <property type="match status" value="1"/>
</dbReference>
<evidence type="ECO:0000259" key="6">
    <source>
        <dbReference type="Pfam" id="PF08281"/>
    </source>
</evidence>
<dbReference type="EMBL" id="CP042912">
    <property type="protein sequence ID" value="QEG24593.1"/>
    <property type="molecule type" value="Genomic_DNA"/>
</dbReference>
<dbReference type="RefSeq" id="WP_084417000.1">
    <property type="nucleotide sequence ID" value="NZ_CP042912.1"/>
</dbReference>
<proteinExistence type="inferred from homology"/>
<evidence type="ECO:0000313" key="8">
    <source>
        <dbReference type="Proteomes" id="UP000322214"/>
    </source>
</evidence>
<evidence type="ECO:0000256" key="3">
    <source>
        <dbReference type="ARBA" id="ARBA00023082"/>
    </source>
</evidence>
<evidence type="ECO:0000313" key="7">
    <source>
        <dbReference type="EMBL" id="QEG24593.1"/>
    </source>
</evidence>
<organism evidence="7 8">
    <name type="scientific">Mariniblastus fucicola</name>
    <dbReference type="NCBI Taxonomy" id="980251"/>
    <lineage>
        <taxon>Bacteria</taxon>
        <taxon>Pseudomonadati</taxon>
        <taxon>Planctomycetota</taxon>
        <taxon>Planctomycetia</taxon>
        <taxon>Pirellulales</taxon>
        <taxon>Pirellulaceae</taxon>
        <taxon>Mariniblastus</taxon>
    </lineage>
</organism>
<protein>
    <submittedName>
        <fullName evidence="7">ECF RNA polymerase sigma-E factor</fullName>
    </submittedName>
</protein>
<dbReference type="KEGG" id="mff:MFFC18_45140"/>
<dbReference type="Gene3D" id="1.10.1740.10">
    <property type="match status" value="1"/>
</dbReference>
<dbReference type="CDD" id="cd06171">
    <property type="entry name" value="Sigma70_r4"/>
    <property type="match status" value="1"/>
</dbReference>
<feature type="domain" description="RNA polymerase sigma factor 70 region 4 type 2" evidence="6">
    <location>
        <begin position="153"/>
        <end position="205"/>
    </location>
</feature>
<dbReference type="GO" id="GO:0003677">
    <property type="term" value="F:DNA binding"/>
    <property type="evidence" value="ECO:0007669"/>
    <property type="project" value="InterPro"/>
</dbReference>
<keyword evidence="3" id="KW-0731">Sigma factor</keyword>
<dbReference type="OrthoDB" id="273082at2"/>
<dbReference type="InterPro" id="IPR013249">
    <property type="entry name" value="RNA_pol_sigma70_r4_t2"/>
</dbReference>
<comment type="similarity">
    <text evidence="1">Belongs to the sigma-70 factor family. ECF subfamily.</text>
</comment>
<dbReference type="InterPro" id="IPR013325">
    <property type="entry name" value="RNA_pol_sigma_r2"/>
</dbReference>
<dbReference type="GO" id="GO:0006352">
    <property type="term" value="P:DNA-templated transcription initiation"/>
    <property type="evidence" value="ECO:0007669"/>
    <property type="project" value="InterPro"/>
</dbReference>
<feature type="domain" description="RNA polymerase sigma-70 region 2" evidence="5">
    <location>
        <begin position="44"/>
        <end position="111"/>
    </location>
</feature>
<accession>A0A5B9PQJ9</accession>
<dbReference type="SUPFAM" id="SSF88946">
    <property type="entry name" value="Sigma2 domain of RNA polymerase sigma factors"/>
    <property type="match status" value="1"/>
</dbReference>
<gene>
    <name evidence="7" type="primary">rpoE_3</name>
    <name evidence="7" type="ORF">MFFC18_45140</name>
</gene>
<keyword evidence="8" id="KW-1185">Reference proteome</keyword>
<keyword evidence="2" id="KW-0805">Transcription regulation</keyword>
<dbReference type="Pfam" id="PF08281">
    <property type="entry name" value="Sigma70_r4_2"/>
    <property type="match status" value="1"/>
</dbReference>
<dbReference type="AlphaFoldDB" id="A0A5B9PQJ9"/>
<evidence type="ECO:0000256" key="4">
    <source>
        <dbReference type="ARBA" id="ARBA00023163"/>
    </source>
</evidence>
<name>A0A5B9PQJ9_9BACT</name>
<sequence length="216" mass="25340">MEATVNDIYYDTDRQLKAKSEQVTDEQLLIDYRETGDRELYATLVYRYERELFSYLRRYLGNAEMAEDVFQTTFLHIHLKSHLFEEGRRFRPWLYTIATNAAIDAKRRNKRHRNVSLDTPRLQDSEDVGRLINLLESDDPDPSNAALETERRRLVRKALSQLPESMNVLIQLVYYQGMKYREAAEVLDVPVGTVKSRLHSAIAKLTDVWNHTSQVD</sequence>
<dbReference type="InterPro" id="IPR014284">
    <property type="entry name" value="RNA_pol_sigma-70_dom"/>
</dbReference>
<dbReference type="SUPFAM" id="SSF88659">
    <property type="entry name" value="Sigma3 and sigma4 domains of RNA polymerase sigma factors"/>
    <property type="match status" value="1"/>
</dbReference>
<dbReference type="Gene3D" id="1.10.10.10">
    <property type="entry name" value="Winged helix-like DNA-binding domain superfamily/Winged helix DNA-binding domain"/>
    <property type="match status" value="1"/>
</dbReference>